<protein>
    <submittedName>
        <fullName evidence="1">Uncharacterized protein</fullName>
    </submittedName>
</protein>
<evidence type="ECO:0000313" key="1">
    <source>
        <dbReference type="EMBL" id="KAI6657764.1"/>
    </source>
</evidence>
<keyword evidence="2" id="KW-1185">Reference proteome</keyword>
<proteinExistence type="predicted"/>
<name>A0AAV7K9G0_9METZ</name>
<dbReference type="EMBL" id="JAKMXF010000111">
    <property type="protein sequence ID" value="KAI6657764.1"/>
    <property type="molecule type" value="Genomic_DNA"/>
</dbReference>
<dbReference type="AlphaFoldDB" id="A0AAV7K9G0"/>
<evidence type="ECO:0000313" key="2">
    <source>
        <dbReference type="Proteomes" id="UP001165289"/>
    </source>
</evidence>
<gene>
    <name evidence="1" type="ORF">LOD99_507</name>
</gene>
<reference evidence="1 2" key="1">
    <citation type="journal article" date="2023" name="BMC Biol.">
        <title>The compact genome of the sponge Oopsacas minuta (Hexactinellida) is lacking key metazoan core genes.</title>
        <authorList>
            <person name="Santini S."/>
            <person name="Schenkelaars Q."/>
            <person name="Jourda C."/>
            <person name="Duchesne M."/>
            <person name="Belahbib H."/>
            <person name="Rocher C."/>
            <person name="Selva M."/>
            <person name="Riesgo A."/>
            <person name="Vervoort M."/>
            <person name="Leys S.P."/>
            <person name="Kodjabachian L."/>
            <person name="Le Bivic A."/>
            <person name="Borchiellini C."/>
            <person name="Claverie J.M."/>
            <person name="Renard E."/>
        </authorList>
    </citation>
    <scope>NUCLEOTIDE SEQUENCE [LARGE SCALE GENOMIC DNA]</scope>
    <source>
        <strain evidence="1">SPO-2</strain>
    </source>
</reference>
<organism evidence="1 2">
    <name type="scientific">Oopsacas minuta</name>
    <dbReference type="NCBI Taxonomy" id="111878"/>
    <lineage>
        <taxon>Eukaryota</taxon>
        <taxon>Metazoa</taxon>
        <taxon>Porifera</taxon>
        <taxon>Hexactinellida</taxon>
        <taxon>Hexasterophora</taxon>
        <taxon>Lyssacinosida</taxon>
        <taxon>Leucopsacidae</taxon>
        <taxon>Oopsacas</taxon>
    </lineage>
</organism>
<comment type="caution">
    <text evidence="1">The sequence shown here is derived from an EMBL/GenBank/DDBJ whole genome shotgun (WGS) entry which is preliminary data.</text>
</comment>
<accession>A0AAV7K9G0</accession>
<sequence length="320" mass="36738">MVVGQLINGNIYIEWLYPSTERVNLTIIVRIGNFINGENVLSDYKSTEQIASEIGYIPVNLPDDYEYDYVYFQICTEIIGKISKLSDHGIEELSDKCTRSQIVLADRDNKIEMKILKTRTLEDRVEFEFNSEISIEADKSTNLQCIATDLNNQKDKRKQFSIQYLKTYIGRSGSSLITTKALSKNSTYKCILQVNSPNYYQLYSSEIISFSITKKGKNKITNPGQVILGNKKRVRKTATTKLDPAVIKRLKANKATGRGRGQKHLPKNVNPRMYNIRTVEQISQETKNKVKARLSAYYIEKPTEESQNQKKYSINQQRNC</sequence>
<dbReference type="Proteomes" id="UP001165289">
    <property type="component" value="Unassembled WGS sequence"/>
</dbReference>